<keyword evidence="1 4" id="KW-0489">Methyltransferase</keyword>
<dbReference type="PANTHER" id="PTHR13090">
    <property type="entry name" value="ARGININE-HYDROXYLASE NDUFAF5, MITOCHONDRIAL"/>
    <property type="match status" value="1"/>
</dbReference>
<dbReference type="SUPFAM" id="SSF53335">
    <property type="entry name" value="S-adenosyl-L-methionine-dependent methyltransferases"/>
    <property type="match status" value="1"/>
</dbReference>
<reference evidence="4 5" key="1">
    <citation type="journal article" date="2013" name="Nat. Commun.">
        <title>The evolution and pathogenic mechanisms of the rice sheath blight pathogen.</title>
        <authorList>
            <person name="Zheng A."/>
            <person name="Lin R."/>
            <person name="Xu L."/>
            <person name="Qin P."/>
            <person name="Tang C."/>
            <person name="Ai P."/>
            <person name="Zhang D."/>
            <person name="Liu Y."/>
            <person name="Sun Z."/>
            <person name="Feng H."/>
            <person name="Wang Y."/>
            <person name="Chen Y."/>
            <person name="Liang X."/>
            <person name="Fu R."/>
            <person name="Li Q."/>
            <person name="Zhang J."/>
            <person name="Yu X."/>
            <person name="Xie Z."/>
            <person name="Ding L."/>
            <person name="Guan P."/>
            <person name="Tang J."/>
            <person name="Liang Y."/>
            <person name="Wang S."/>
            <person name="Deng Q."/>
            <person name="Li S."/>
            <person name="Zhu J."/>
            <person name="Wang L."/>
            <person name="Liu H."/>
            <person name="Li P."/>
        </authorList>
    </citation>
    <scope>NUCLEOTIDE SEQUENCE [LARGE SCALE GENOMIC DNA]</scope>
    <source>
        <strain evidence="5">AG-1 IA</strain>
    </source>
</reference>
<dbReference type="GO" id="GO:0008168">
    <property type="term" value="F:methyltransferase activity"/>
    <property type="evidence" value="ECO:0007669"/>
    <property type="project" value="UniProtKB-KW"/>
</dbReference>
<dbReference type="Proteomes" id="UP000011668">
    <property type="component" value="Unassembled WGS sequence"/>
</dbReference>
<dbReference type="InterPro" id="IPR029063">
    <property type="entry name" value="SAM-dependent_MTases_sf"/>
</dbReference>
<feature type="region of interest" description="Disordered" evidence="3">
    <location>
        <begin position="335"/>
        <end position="354"/>
    </location>
</feature>
<keyword evidence="5" id="KW-1185">Reference proteome</keyword>
<dbReference type="EMBL" id="AFRT01000020">
    <property type="protein sequence ID" value="ELU45898.1"/>
    <property type="molecule type" value="Genomic_DNA"/>
</dbReference>
<dbReference type="AlphaFoldDB" id="L8X9Y4"/>
<evidence type="ECO:0000256" key="3">
    <source>
        <dbReference type="SAM" id="MobiDB-lite"/>
    </source>
</evidence>
<evidence type="ECO:0000256" key="1">
    <source>
        <dbReference type="ARBA" id="ARBA00022603"/>
    </source>
</evidence>
<name>L8X9Y4_THACA</name>
<evidence type="ECO:0000256" key="2">
    <source>
        <dbReference type="ARBA" id="ARBA00022679"/>
    </source>
</evidence>
<gene>
    <name evidence="4" type="ORF">AG1IA_00066</name>
</gene>
<protein>
    <submittedName>
        <fullName evidence="4">Methyltransferase</fullName>
    </submittedName>
</protein>
<dbReference type="InterPro" id="IPR050602">
    <property type="entry name" value="Malonyl-ACP_OMT"/>
</dbReference>
<dbReference type="OrthoDB" id="16816at2759"/>
<organism evidence="4 5">
    <name type="scientific">Thanatephorus cucumeris (strain AG1-IA)</name>
    <name type="common">Rice sheath blight fungus</name>
    <name type="synonym">Rhizoctonia solani</name>
    <dbReference type="NCBI Taxonomy" id="983506"/>
    <lineage>
        <taxon>Eukaryota</taxon>
        <taxon>Fungi</taxon>
        <taxon>Dikarya</taxon>
        <taxon>Basidiomycota</taxon>
        <taxon>Agaricomycotina</taxon>
        <taxon>Agaricomycetes</taxon>
        <taxon>Cantharellales</taxon>
        <taxon>Ceratobasidiaceae</taxon>
        <taxon>Rhizoctonia</taxon>
        <taxon>Rhizoctonia solani AG-1</taxon>
    </lineage>
</organism>
<dbReference type="GO" id="GO:0005739">
    <property type="term" value="C:mitochondrion"/>
    <property type="evidence" value="ECO:0007669"/>
    <property type="project" value="TreeGrafter"/>
</dbReference>
<dbReference type="OMA" id="ITRPMDN"/>
<comment type="caution">
    <text evidence="4">The sequence shown here is derived from an EMBL/GenBank/DDBJ whole genome shotgun (WGS) entry which is preliminary data.</text>
</comment>
<keyword evidence="2 4" id="KW-0808">Transferase</keyword>
<dbReference type="PANTHER" id="PTHR13090:SF1">
    <property type="entry name" value="ARGININE-HYDROXYLASE NDUFAF5, MITOCHONDRIAL"/>
    <property type="match status" value="1"/>
</dbReference>
<proteinExistence type="predicted"/>
<evidence type="ECO:0000313" key="5">
    <source>
        <dbReference type="Proteomes" id="UP000011668"/>
    </source>
</evidence>
<dbReference type="Pfam" id="PF13489">
    <property type="entry name" value="Methyltransf_23"/>
    <property type="match status" value="1"/>
</dbReference>
<dbReference type="GO" id="GO:0032981">
    <property type="term" value="P:mitochondrial respiratory chain complex I assembly"/>
    <property type="evidence" value="ECO:0007669"/>
    <property type="project" value="TreeGrafter"/>
</dbReference>
<dbReference type="CDD" id="cd02440">
    <property type="entry name" value="AdoMet_MTases"/>
    <property type="match status" value="1"/>
</dbReference>
<dbReference type="STRING" id="983506.L8X9Y4"/>
<dbReference type="HOGENOM" id="CLU_046586_0_0_1"/>
<evidence type="ECO:0000313" key="4">
    <source>
        <dbReference type="EMBL" id="ELU45898.1"/>
    </source>
</evidence>
<dbReference type="GO" id="GO:0032259">
    <property type="term" value="P:methylation"/>
    <property type="evidence" value="ECO:0007669"/>
    <property type="project" value="UniProtKB-KW"/>
</dbReference>
<sequence length="354" mass="39671">MGSCMPRFRMFARGYATASSGSPFSAHTMSPFRLFDRNAKRIQKDRAALRDSGERSRTVDYVREEVADRLFERVLDIKRRFPHILDLGAGSGHFTKLLDSDVTDRVTMLDMSCRCVLPWLARTYAKCPVQSLNRDLDSEFPLPPARLHIDEENLLEAIPANSQDAVMSCLGLHWVNDLPGALIQIRESLKPDGVFLGAMFGGDTLFELRTALQLAQVEREGGISPRVSPMTDTRDVSNLMGRAGFTLLTVDTDDVRVSYPSIWELMEDLRDMGESNAIASRNTFIKRDTLIAADAIYKGDVENGTVPATFQIIYMVRQAPIGYTDANKAMCYRLDGNQHPTNQSPSKEVRAKRI</sequence>
<dbReference type="Gene3D" id="3.40.50.150">
    <property type="entry name" value="Vaccinia Virus protein VP39"/>
    <property type="match status" value="1"/>
</dbReference>
<accession>L8X9Y4</accession>